<dbReference type="Proteomes" id="UP000051936">
    <property type="component" value="Unassembled WGS sequence"/>
</dbReference>
<dbReference type="EMBL" id="LJYG01000084">
    <property type="protein sequence ID" value="KRQ10327.1"/>
    <property type="molecule type" value="Genomic_DNA"/>
</dbReference>
<accession>A0A0R3E8Y7</accession>
<organism evidence="2 4">
    <name type="scientific">Bradyrhizobium manausense</name>
    <dbReference type="NCBI Taxonomy" id="989370"/>
    <lineage>
        <taxon>Bacteria</taxon>
        <taxon>Pseudomonadati</taxon>
        <taxon>Pseudomonadota</taxon>
        <taxon>Alphaproteobacteria</taxon>
        <taxon>Hyphomicrobiales</taxon>
        <taxon>Nitrobacteraceae</taxon>
        <taxon>Bradyrhizobium</taxon>
    </lineage>
</organism>
<evidence type="ECO:0000313" key="1">
    <source>
        <dbReference type="EMBL" id="KRQ10327.1"/>
    </source>
</evidence>
<dbReference type="EMBL" id="LJYG01000041">
    <property type="protein sequence ID" value="KRQ15631.1"/>
    <property type="molecule type" value="Genomic_DNA"/>
</dbReference>
<proteinExistence type="predicted"/>
<sequence>MIGQLPLGLFGKTVVFLSHSDQPGSGRRVSCSLRFGARLSCALQPMAWAGEIARHRSHLISTHQGKSAIRFQMRHEENRRMRLLGEKIG</sequence>
<evidence type="ECO:0000313" key="3">
    <source>
        <dbReference type="EMBL" id="KRQ17372.1"/>
    </source>
</evidence>
<comment type="caution">
    <text evidence="2">The sequence shown here is derived from an EMBL/GenBank/DDBJ whole genome shotgun (WGS) entry which is preliminary data.</text>
</comment>
<gene>
    <name evidence="3" type="ORF">AOQ71_02520</name>
    <name evidence="2" type="ORF">AOQ71_08805</name>
    <name evidence="1" type="ORF">AOQ71_18995</name>
</gene>
<dbReference type="STRING" id="989370.AOQ71_02520"/>
<evidence type="ECO:0000313" key="4">
    <source>
        <dbReference type="Proteomes" id="UP000051936"/>
    </source>
</evidence>
<evidence type="ECO:0000313" key="2">
    <source>
        <dbReference type="EMBL" id="KRQ15631.1"/>
    </source>
</evidence>
<name>A0A0R3E8Y7_9BRAD</name>
<reference evidence="2 4" key="1">
    <citation type="submission" date="2015-09" db="EMBL/GenBank/DDBJ databases">
        <title>Draft Genome Sequence of Bradyrhizobium manausense Strain BR 3351T, a Novel Symbiotic Nitrogen-Fixing Alphaproteobacterium Isolated from Brazilian Amazon Rain Forest.</title>
        <authorList>
            <person name="De Araujo J.L."/>
            <person name="Zilli J.E."/>
        </authorList>
    </citation>
    <scope>NUCLEOTIDE SEQUENCE [LARGE SCALE GENOMIC DNA]</scope>
    <source>
        <strain evidence="2 4">BR3351</strain>
    </source>
</reference>
<dbReference type="EMBL" id="LJYG01000015">
    <property type="protein sequence ID" value="KRQ17372.1"/>
    <property type="molecule type" value="Genomic_DNA"/>
</dbReference>
<protein>
    <submittedName>
        <fullName evidence="2">Uncharacterized protein</fullName>
    </submittedName>
</protein>
<keyword evidence="4" id="KW-1185">Reference proteome</keyword>
<dbReference type="AlphaFoldDB" id="A0A0R3E8Y7"/>